<evidence type="ECO:0000313" key="2">
    <source>
        <dbReference type="Proteomes" id="UP001285521"/>
    </source>
</evidence>
<dbReference type="Proteomes" id="UP001285521">
    <property type="component" value="Unassembled WGS sequence"/>
</dbReference>
<evidence type="ECO:0000313" key="1">
    <source>
        <dbReference type="EMBL" id="MDX8032959.1"/>
    </source>
</evidence>
<sequence>MGELEALFNREVEASKRAAAETAYALAFRYRNEDVEGRRRFDMAKAWAIRAIEILDSLPSDTLEQVAATRPSVGGVDLPGFLHSGVVRERLADVLI</sequence>
<organism evidence="1 2">
    <name type="scientific">Lentzea miocenica</name>
    <dbReference type="NCBI Taxonomy" id="3095431"/>
    <lineage>
        <taxon>Bacteria</taxon>
        <taxon>Bacillati</taxon>
        <taxon>Actinomycetota</taxon>
        <taxon>Actinomycetes</taxon>
        <taxon>Pseudonocardiales</taxon>
        <taxon>Pseudonocardiaceae</taxon>
        <taxon>Lentzea</taxon>
    </lineage>
</organism>
<gene>
    <name evidence="1" type="ORF">SK803_22300</name>
</gene>
<keyword evidence="2" id="KW-1185">Reference proteome</keyword>
<reference evidence="1 2" key="2">
    <citation type="submission" date="2023-11" db="EMBL/GenBank/DDBJ databases">
        <authorList>
            <person name="Lara A.C."/>
            <person name="Chronakova A."/>
        </authorList>
    </citation>
    <scope>NUCLEOTIDE SEQUENCE [LARGE SCALE GENOMIC DNA]</scope>
    <source>
        <strain evidence="1 2">BCCO 10_0856</strain>
    </source>
</reference>
<reference evidence="1 2" key="1">
    <citation type="submission" date="2023-11" db="EMBL/GenBank/DDBJ databases">
        <title>Lentzea sokolovensis, sp. nov., Lentzea kristufkii, sp. nov., and Lentzea miocenensis, sp. nov., rare actinobacteria from Sokolov Coal Basin, Miocene lacustrine sediment, Czech Republic.</title>
        <authorList>
            <person name="Lara A."/>
            <person name="Kotroba L."/>
            <person name="Nouioui I."/>
            <person name="Neumann-Schaal M."/>
            <person name="Mast Y."/>
            <person name="Chronakova A."/>
        </authorList>
    </citation>
    <scope>NUCLEOTIDE SEQUENCE [LARGE SCALE GENOMIC DNA]</scope>
    <source>
        <strain evidence="1 2">BCCO 10_0856</strain>
    </source>
</reference>
<comment type="caution">
    <text evidence="1">The sequence shown here is derived from an EMBL/GenBank/DDBJ whole genome shotgun (WGS) entry which is preliminary data.</text>
</comment>
<dbReference type="RefSeq" id="WP_319967991.1">
    <property type="nucleotide sequence ID" value="NZ_JAXAVW010000018.1"/>
</dbReference>
<name>A0ABU4T469_9PSEU</name>
<protein>
    <submittedName>
        <fullName evidence="1">Uncharacterized protein</fullName>
    </submittedName>
</protein>
<proteinExistence type="predicted"/>
<accession>A0ABU4T469</accession>
<dbReference type="EMBL" id="JAXAVW010000018">
    <property type="protein sequence ID" value="MDX8032959.1"/>
    <property type="molecule type" value="Genomic_DNA"/>
</dbReference>